<dbReference type="OrthoDB" id="7877190at2"/>
<organism evidence="2 3">
    <name type="scientific">Roseovarius tolerans</name>
    <dbReference type="NCBI Taxonomy" id="74031"/>
    <lineage>
        <taxon>Bacteria</taxon>
        <taxon>Pseudomonadati</taxon>
        <taxon>Pseudomonadota</taxon>
        <taxon>Alphaproteobacteria</taxon>
        <taxon>Rhodobacterales</taxon>
        <taxon>Roseobacteraceae</taxon>
        <taxon>Roseovarius</taxon>
    </lineage>
</organism>
<dbReference type="PATRIC" id="fig|74031.6.peg.3430"/>
<proteinExistence type="predicted"/>
<dbReference type="EMBL" id="LGVV01000069">
    <property type="protein sequence ID" value="KNX40103.1"/>
    <property type="molecule type" value="Genomic_DNA"/>
</dbReference>
<comment type="caution">
    <text evidence="2">The sequence shown here is derived from an EMBL/GenBank/DDBJ whole genome shotgun (WGS) entry which is preliminary data.</text>
</comment>
<evidence type="ECO:0000313" key="3">
    <source>
        <dbReference type="Proteomes" id="UP000037046"/>
    </source>
</evidence>
<feature type="region of interest" description="Disordered" evidence="1">
    <location>
        <begin position="1"/>
        <end position="93"/>
    </location>
</feature>
<protein>
    <recommendedName>
        <fullName evidence="4">PE-PGRS family protein</fullName>
    </recommendedName>
</protein>
<name>A0A0L6CRG1_9RHOB</name>
<reference evidence="3" key="1">
    <citation type="submission" date="2015-07" db="EMBL/GenBank/DDBJ databases">
        <title>Draft Genome Sequence of Roseovarius tolerans EL-164, a producer of N-Acylated Alanine Methyl Esters (NAMEs).</title>
        <authorList>
            <person name="Voget S."/>
            <person name="Bruns H."/>
            <person name="Wagner-Doebler I."/>
            <person name="Schulz S."/>
            <person name="Daniel R."/>
        </authorList>
    </citation>
    <scope>NUCLEOTIDE SEQUENCE [LARGE SCALE GENOMIC DNA]</scope>
    <source>
        <strain evidence="3">EL-164</strain>
    </source>
</reference>
<dbReference type="AlphaFoldDB" id="A0A0L6CRG1"/>
<evidence type="ECO:0000256" key="1">
    <source>
        <dbReference type="SAM" id="MobiDB-lite"/>
    </source>
</evidence>
<evidence type="ECO:0008006" key="4">
    <source>
        <dbReference type="Google" id="ProtNLM"/>
    </source>
</evidence>
<dbReference type="RefSeq" id="WP_050664189.1">
    <property type="nucleotide sequence ID" value="NZ_CP118494.1"/>
</dbReference>
<gene>
    <name evidence="2" type="ORF">ROTO_33560</name>
</gene>
<dbReference type="Proteomes" id="UP000037046">
    <property type="component" value="Unassembled WGS sequence"/>
</dbReference>
<feature type="compositionally biased region" description="Low complexity" evidence="1">
    <location>
        <begin position="55"/>
        <end position="82"/>
    </location>
</feature>
<keyword evidence="3" id="KW-1185">Reference proteome</keyword>
<sequence>MNDVDGTATSNATGGDGGLADLFTDSDTDGSSESMAEAISGFGGAADTTQDSAANNNGGNDGGSNTSTSGDTGMGGESTAIGGTTGLASGGTSTGGAADVGGANGGAGGTATNGAGGAVDNGSWGSNNGDDGYVTGESYASAAAVVDTSAFNQNIVMGANVLGNTVDMTVVGGNMSSNYVGDDSDTGV</sequence>
<evidence type="ECO:0000313" key="2">
    <source>
        <dbReference type="EMBL" id="KNX40103.1"/>
    </source>
</evidence>
<feature type="compositionally biased region" description="Gly residues" evidence="1">
    <location>
        <begin position="83"/>
        <end position="93"/>
    </location>
</feature>
<accession>A0A0L6CRG1</accession>